<dbReference type="EMBL" id="MFZF01000023">
    <property type="protein sequence ID" value="OGK15889.1"/>
    <property type="molecule type" value="Genomic_DNA"/>
</dbReference>
<name>A0A1F7GAG0_9BACT</name>
<evidence type="ECO:0000259" key="8">
    <source>
        <dbReference type="Pfam" id="PF01850"/>
    </source>
</evidence>
<dbReference type="InterPro" id="IPR002716">
    <property type="entry name" value="PIN_dom"/>
</dbReference>
<comment type="similarity">
    <text evidence="7">Belongs to the PINc/VapC protein family.</text>
</comment>
<feature type="domain" description="PIN" evidence="8">
    <location>
        <begin position="3"/>
        <end position="122"/>
    </location>
</feature>
<keyword evidence="3" id="KW-0540">Nuclease</keyword>
<sequence>MKYLLDTNVIIDHLRKRHFIEIDWVASGCAISIITLGELYYGTYKSNRPQETLKAVIKLIEDSGISIVYLDETIMKIYGETKAELETKGERVDDFDLMIGATALVNDYVLITRNKKHFERIKNLRLI</sequence>
<evidence type="ECO:0000256" key="2">
    <source>
        <dbReference type="ARBA" id="ARBA00022649"/>
    </source>
</evidence>
<gene>
    <name evidence="9" type="ORF">A2690_04515</name>
</gene>
<dbReference type="GO" id="GO:0004518">
    <property type="term" value="F:nuclease activity"/>
    <property type="evidence" value="ECO:0007669"/>
    <property type="project" value="UniProtKB-KW"/>
</dbReference>
<dbReference type="CDD" id="cd09881">
    <property type="entry name" value="PIN_VapC4-5_FitB-like"/>
    <property type="match status" value="1"/>
</dbReference>
<protein>
    <recommendedName>
        <fullName evidence="8">PIN domain-containing protein</fullName>
    </recommendedName>
</protein>
<dbReference type="Gene3D" id="3.40.50.1010">
    <property type="entry name" value="5'-nuclease"/>
    <property type="match status" value="1"/>
</dbReference>
<dbReference type="PANTHER" id="PTHR33653">
    <property type="entry name" value="RIBONUCLEASE VAPC2"/>
    <property type="match status" value="1"/>
</dbReference>
<keyword evidence="6" id="KW-0460">Magnesium</keyword>
<dbReference type="AlphaFoldDB" id="A0A1F7GAG0"/>
<evidence type="ECO:0000256" key="1">
    <source>
        <dbReference type="ARBA" id="ARBA00001946"/>
    </source>
</evidence>
<comment type="cofactor">
    <cofactor evidence="1">
        <name>Mg(2+)</name>
        <dbReference type="ChEBI" id="CHEBI:18420"/>
    </cofactor>
</comment>
<evidence type="ECO:0000256" key="5">
    <source>
        <dbReference type="ARBA" id="ARBA00022801"/>
    </source>
</evidence>
<reference evidence="9 10" key="1">
    <citation type="journal article" date="2016" name="Nat. Commun.">
        <title>Thousands of microbial genomes shed light on interconnected biogeochemical processes in an aquifer system.</title>
        <authorList>
            <person name="Anantharaman K."/>
            <person name="Brown C.T."/>
            <person name="Hug L.A."/>
            <person name="Sharon I."/>
            <person name="Castelle C.J."/>
            <person name="Probst A.J."/>
            <person name="Thomas B.C."/>
            <person name="Singh A."/>
            <person name="Wilkins M.J."/>
            <person name="Karaoz U."/>
            <person name="Brodie E.L."/>
            <person name="Williams K.H."/>
            <person name="Hubbard S.S."/>
            <person name="Banfield J.F."/>
        </authorList>
    </citation>
    <scope>NUCLEOTIDE SEQUENCE [LARGE SCALE GENOMIC DNA]</scope>
</reference>
<dbReference type="PANTHER" id="PTHR33653:SF1">
    <property type="entry name" value="RIBONUCLEASE VAPC2"/>
    <property type="match status" value="1"/>
</dbReference>
<dbReference type="InterPro" id="IPR029060">
    <property type="entry name" value="PIN-like_dom_sf"/>
</dbReference>
<accession>A0A1F7GAG0</accession>
<evidence type="ECO:0000256" key="6">
    <source>
        <dbReference type="ARBA" id="ARBA00022842"/>
    </source>
</evidence>
<dbReference type="InterPro" id="IPR050556">
    <property type="entry name" value="Type_II_TA_system_RNase"/>
</dbReference>
<dbReference type="SUPFAM" id="SSF88723">
    <property type="entry name" value="PIN domain-like"/>
    <property type="match status" value="1"/>
</dbReference>
<evidence type="ECO:0000313" key="10">
    <source>
        <dbReference type="Proteomes" id="UP000178372"/>
    </source>
</evidence>
<dbReference type="GO" id="GO:0046872">
    <property type="term" value="F:metal ion binding"/>
    <property type="evidence" value="ECO:0007669"/>
    <property type="project" value="UniProtKB-KW"/>
</dbReference>
<dbReference type="GO" id="GO:0016787">
    <property type="term" value="F:hydrolase activity"/>
    <property type="evidence" value="ECO:0007669"/>
    <property type="project" value="UniProtKB-KW"/>
</dbReference>
<evidence type="ECO:0000256" key="7">
    <source>
        <dbReference type="ARBA" id="ARBA00038093"/>
    </source>
</evidence>
<comment type="caution">
    <text evidence="9">The sequence shown here is derived from an EMBL/GenBank/DDBJ whole genome shotgun (WGS) entry which is preliminary data.</text>
</comment>
<dbReference type="Proteomes" id="UP000178372">
    <property type="component" value="Unassembled WGS sequence"/>
</dbReference>
<evidence type="ECO:0000256" key="4">
    <source>
        <dbReference type="ARBA" id="ARBA00022723"/>
    </source>
</evidence>
<evidence type="ECO:0000256" key="3">
    <source>
        <dbReference type="ARBA" id="ARBA00022722"/>
    </source>
</evidence>
<proteinExistence type="inferred from homology"/>
<dbReference type="Pfam" id="PF01850">
    <property type="entry name" value="PIN"/>
    <property type="match status" value="1"/>
</dbReference>
<organism evidence="9 10">
    <name type="scientific">Candidatus Roizmanbacteria bacterium RIFCSPHIGHO2_01_FULL_39_12b</name>
    <dbReference type="NCBI Taxonomy" id="1802030"/>
    <lineage>
        <taxon>Bacteria</taxon>
        <taxon>Candidatus Roizmaniibacteriota</taxon>
    </lineage>
</organism>
<keyword evidence="2" id="KW-1277">Toxin-antitoxin system</keyword>
<keyword evidence="4" id="KW-0479">Metal-binding</keyword>
<keyword evidence="5" id="KW-0378">Hydrolase</keyword>
<evidence type="ECO:0000313" key="9">
    <source>
        <dbReference type="EMBL" id="OGK15889.1"/>
    </source>
</evidence>